<evidence type="ECO:0000313" key="1">
    <source>
        <dbReference type="EMBL" id="EKX67727.1"/>
    </source>
</evidence>
<dbReference type="EC" id="2.6.1.17" evidence="1"/>
<keyword evidence="1" id="KW-0808">Transferase</keyword>
<accession>L1L486</accession>
<sequence>PPCHAPCRSHCGQAEGARGSNPGPLRRCTEPQPSGLFVGSFGRDPPLVTESVARPPFVAPLVASPRASPAEPAAAPAVFCATGVVFLTAFPPVLLTVGRVSLAVLPPTLLATPVTFCVAPSTVLPAFVPSTADRPPRFGVAGSSGAALAEPAAPTTEAAPAAVSSAVRAIRRVRGRDMVLL</sequence>
<keyword evidence="2" id="KW-1185">Reference proteome</keyword>
<proteinExistence type="predicted"/>
<name>L1L486_9ACTN</name>
<organism evidence="1 2">
    <name type="scientific">Streptomyces ipomoeae 91-03</name>
    <dbReference type="NCBI Taxonomy" id="698759"/>
    <lineage>
        <taxon>Bacteria</taxon>
        <taxon>Bacillati</taxon>
        <taxon>Actinomycetota</taxon>
        <taxon>Actinomycetes</taxon>
        <taxon>Kitasatosporales</taxon>
        <taxon>Streptomycetaceae</taxon>
        <taxon>Streptomyces</taxon>
    </lineage>
</organism>
<dbReference type="AlphaFoldDB" id="L1L486"/>
<gene>
    <name evidence="1" type="primary">dapC</name>
    <name evidence="1" type="ORF">STRIP9103_06512</name>
</gene>
<dbReference type="GO" id="GO:0009016">
    <property type="term" value="F:succinyldiaminopimelate transaminase activity"/>
    <property type="evidence" value="ECO:0007669"/>
    <property type="project" value="UniProtKB-EC"/>
</dbReference>
<keyword evidence="1" id="KW-0032">Aminotransferase</keyword>
<protein>
    <submittedName>
        <fullName evidence="1">Succinyldiaminopimelate transaminase</fullName>
        <ecNumber evidence="1">2.6.1.17</ecNumber>
    </submittedName>
</protein>
<feature type="non-terminal residue" evidence="1">
    <location>
        <position position="1"/>
    </location>
</feature>
<reference evidence="1 2" key="1">
    <citation type="submission" date="2012-11" db="EMBL/GenBank/DDBJ databases">
        <authorList>
            <person name="Huguet-Tapia J.C."/>
            <person name="Durkin A.S."/>
            <person name="Pettis G.S."/>
            <person name="Badger J.H."/>
        </authorList>
    </citation>
    <scope>NUCLEOTIDE SEQUENCE [LARGE SCALE GENOMIC DNA]</scope>
    <source>
        <strain evidence="1 2">91-03</strain>
    </source>
</reference>
<evidence type="ECO:0000313" key="2">
    <source>
        <dbReference type="Proteomes" id="UP000010411"/>
    </source>
</evidence>
<dbReference type="Proteomes" id="UP000010411">
    <property type="component" value="Unassembled WGS sequence"/>
</dbReference>
<dbReference type="EMBL" id="AEJC01000124">
    <property type="protein sequence ID" value="EKX67727.1"/>
    <property type="molecule type" value="Genomic_DNA"/>
</dbReference>
<comment type="caution">
    <text evidence="1">The sequence shown here is derived from an EMBL/GenBank/DDBJ whole genome shotgun (WGS) entry which is preliminary data.</text>
</comment>